<comment type="caution">
    <text evidence="1">Lacks conserved residue(s) required for the propagation of feature annotation.</text>
</comment>
<dbReference type="GO" id="GO:0050830">
    <property type="term" value="P:defense response to Gram-positive bacterium"/>
    <property type="evidence" value="ECO:0007669"/>
    <property type="project" value="TreeGrafter"/>
</dbReference>
<comment type="caution">
    <text evidence="5">The sequence shown here is derived from an EMBL/GenBank/DDBJ whole genome shotgun (WGS) entry which is preliminary data.</text>
</comment>
<accession>A0A7K5AAV9</accession>
<dbReference type="AlphaFoldDB" id="A0A7K5AAV9"/>
<evidence type="ECO:0000256" key="1">
    <source>
        <dbReference type="PROSITE-ProRule" id="PRU00206"/>
    </source>
</evidence>
<dbReference type="Proteomes" id="UP000517892">
    <property type="component" value="Unassembled WGS sequence"/>
</dbReference>
<dbReference type="EMBL" id="VYZI01000292">
    <property type="protein sequence ID" value="NWR75857.1"/>
    <property type="molecule type" value="Genomic_DNA"/>
</dbReference>
<dbReference type="PRINTS" id="PR01680">
    <property type="entry name" value="TNFACTORR6"/>
</dbReference>
<reference evidence="5 6" key="1">
    <citation type="submission" date="2019-09" db="EMBL/GenBank/DDBJ databases">
        <title>Bird 10,000 Genomes (B10K) Project - Family phase.</title>
        <authorList>
            <person name="Zhang G."/>
        </authorList>
    </citation>
    <scope>NUCLEOTIDE SEQUENCE [LARGE SCALE GENOMIC DNA]</scope>
    <source>
        <strain evidence="5">B10K-DU-017-25</strain>
        <tissue evidence="5">Mixed tissue sample</tissue>
    </source>
</reference>
<feature type="signal peptide" evidence="2">
    <location>
        <begin position="1"/>
        <end position="19"/>
    </location>
</feature>
<sequence length="160" mass="17420">SRLQVCAVLLAMQLNRVGAVICGPGEYRKDAWCCPMCPAGRRVSKDCTDVSGTTCVQCDEDTYTDHPNGLKECRKCKLCDRGANLVAEQACTYTKNTVCGCQPGYFCSHFGTEDCELCQRHTTCFPGGLVRERGTKTADNVCEACPPGTFSTAEMPYNCT</sequence>
<feature type="non-terminal residue" evidence="5">
    <location>
        <position position="160"/>
    </location>
</feature>
<dbReference type="InterPro" id="IPR008063">
    <property type="entry name" value="Fas_rcpt"/>
</dbReference>
<feature type="disulfide bond" evidence="1">
    <location>
        <begin position="37"/>
        <end position="55"/>
    </location>
</feature>
<dbReference type="OrthoDB" id="10031141at2759"/>
<feature type="disulfide bond" evidence="1">
    <location>
        <begin position="124"/>
        <end position="142"/>
    </location>
</feature>
<evidence type="ECO:0000313" key="4">
    <source>
        <dbReference type="EMBL" id="NWR75857.1"/>
    </source>
</evidence>
<dbReference type="GO" id="GO:0046642">
    <property type="term" value="P:negative regulation of alpha-beta T cell proliferation"/>
    <property type="evidence" value="ECO:0007669"/>
    <property type="project" value="TreeGrafter"/>
</dbReference>
<dbReference type="SUPFAM" id="SSF57586">
    <property type="entry name" value="TNF receptor-like"/>
    <property type="match status" value="3"/>
</dbReference>
<feature type="repeat" description="TNFR-Cys" evidence="1">
    <location>
        <begin position="21"/>
        <end position="55"/>
    </location>
</feature>
<name>A0A7K5AAV9_9AVES</name>
<dbReference type="Gene3D" id="2.10.50.10">
    <property type="entry name" value="Tumor Necrosis Factor Receptor, subunit A, domain 2"/>
    <property type="match status" value="3"/>
</dbReference>
<feature type="domain" description="TNFR-Cys" evidence="3">
    <location>
        <begin position="21"/>
        <end position="55"/>
    </location>
</feature>
<dbReference type="GO" id="GO:0009897">
    <property type="term" value="C:external side of plasma membrane"/>
    <property type="evidence" value="ECO:0007669"/>
    <property type="project" value="TreeGrafter"/>
</dbReference>
<protein>
    <submittedName>
        <fullName evidence="5">TNR14 factor</fullName>
    </submittedName>
</protein>
<feature type="repeat" description="TNFR-Cys" evidence="1">
    <location>
        <begin position="57"/>
        <end position="99"/>
    </location>
</feature>
<dbReference type="GO" id="GO:0004888">
    <property type="term" value="F:transmembrane signaling receptor activity"/>
    <property type="evidence" value="ECO:0007669"/>
    <property type="project" value="InterPro"/>
</dbReference>
<dbReference type="GO" id="GO:0050829">
    <property type="term" value="P:defense response to Gram-negative bacterium"/>
    <property type="evidence" value="ECO:0007669"/>
    <property type="project" value="TreeGrafter"/>
</dbReference>
<dbReference type="Pfam" id="PF00020">
    <property type="entry name" value="TNFR_c6"/>
    <property type="match status" value="1"/>
</dbReference>
<dbReference type="PANTHER" id="PTHR46838">
    <property type="entry name" value="TUMOR NECROSIS FACTOR RECEPTOR SUPERFAMILY MEMBER 14"/>
    <property type="match status" value="1"/>
</dbReference>
<dbReference type="GO" id="GO:0006915">
    <property type="term" value="P:apoptotic process"/>
    <property type="evidence" value="ECO:0007669"/>
    <property type="project" value="InterPro"/>
</dbReference>
<dbReference type="PROSITE" id="PS00652">
    <property type="entry name" value="TNFR_NGFR_1"/>
    <property type="match status" value="1"/>
</dbReference>
<feature type="domain" description="TNFR-Cys" evidence="3">
    <location>
        <begin position="100"/>
        <end position="142"/>
    </location>
</feature>
<dbReference type="GO" id="GO:0006955">
    <property type="term" value="P:immune response"/>
    <property type="evidence" value="ECO:0007669"/>
    <property type="project" value="InterPro"/>
</dbReference>
<dbReference type="FunFam" id="2.10.50.10:FF:000007">
    <property type="entry name" value="TNF receptor superfamily member 14"/>
    <property type="match status" value="1"/>
</dbReference>
<evidence type="ECO:0000313" key="5">
    <source>
        <dbReference type="EMBL" id="NWR79868.1"/>
    </source>
</evidence>
<evidence type="ECO:0000313" key="6">
    <source>
        <dbReference type="Proteomes" id="UP000517892"/>
    </source>
</evidence>
<keyword evidence="1" id="KW-1015">Disulfide bond</keyword>
<feature type="repeat" description="TNFR-Cys" evidence="1">
    <location>
        <begin position="100"/>
        <end position="142"/>
    </location>
</feature>
<dbReference type="GO" id="GO:0007165">
    <property type="term" value="P:signal transduction"/>
    <property type="evidence" value="ECO:0007669"/>
    <property type="project" value="InterPro"/>
</dbReference>
<gene>
    <name evidence="5" type="primary">Tnfrsf14_1</name>
    <name evidence="4" type="synonym">Tnfrsf14_0</name>
    <name evidence="4" type="ORF">CENUNI_R15242</name>
    <name evidence="5" type="ORF">CENUNI_R15246</name>
</gene>
<dbReference type="EMBL" id="VYZI01000894">
    <property type="protein sequence ID" value="NWR79868.1"/>
    <property type="molecule type" value="Genomic_DNA"/>
</dbReference>
<keyword evidence="6" id="KW-1185">Reference proteome</keyword>
<dbReference type="PANTHER" id="PTHR46838:SF1">
    <property type="entry name" value="TUMOR NECROSIS FACTOR RECEPTOR SUPERFAMILY MEMBER 14"/>
    <property type="match status" value="1"/>
</dbReference>
<feature type="disulfide bond" evidence="1">
    <location>
        <begin position="34"/>
        <end position="47"/>
    </location>
</feature>
<dbReference type="PROSITE" id="PS50050">
    <property type="entry name" value="TNFR_NGFR_2"/>
    <property type="match status" value="3"/>
</dbReference>
<dbReference type="InterPro" id="IPR001368">
    <property type="entry name" value="TNFR/NGFR_Cys_rich_reg"/>
</dbReference>
<feature type="domain" description="TNFR-Cys" evidence="3">
    <location>
        <begin position="57"/>
        <end position="99"/>
    </location>
</feature>
<dbReference type="SMART" id="SM00208">
    <property type="entry name" value="TNFR"/>
    <property type="match status" value="3"/>
</dbReference>
<feature type="disulfide bond" evidence="1">
    <location>
        <begin position="58"/>
        <end position="73"/>
    </location>
</feature>
<feature type="chain" id="PRO_5036401053" evidence="2">
    <location>
        <begin position="20"/>
        <end position="160"/>
    </location>
</feature>
<dbReference type="GO" id="GO:2000406">
    <property type="term" value="P:positive regulation of T cell migration"/>
    <property type="evidence" value="ECO:0007669"/>
    <property type="project" value="TreeGrafter"/>
</dbReference>
<keyword evidence="2" id="KW-0732">Signal</keyword>
<feature type="non-terminal residue" evidence="5">
    <location>
        <position position="1"/>
    </location>
</feature>
<dbReference type="GO" id="GO:0002720">
    <property type="term" value="P:positive regulation of cytokine production involved in immune response"/>
    <property type="evidence" value="ECO:0007669"/>
    <property type="project" value="TreeGrafter"/>
</dbReference>
<organism evidence="5 6">
    <name type="scientific">Centropus unirufus</name>
    <dbReference type="NCBI Taxonomy" id="1118519"/>
    <lineage>
        <taxon>Eukaryota</taxon>
        <taxon>Metazoa</taxon>
        <taxon>Chordata</taxon>
        <taxon>Craniata</taxon>
        <taxon>Vertebrata</taxon>
        <taxon>Euteleostomi</taxon>
        <taxon>Archelosauria</taxon>
        <taxon>Archosauria</taxon>
        <taxon>Dinosauria</taxon>
        <taxon>Saurischia</taxon>
        <taxon>Theropoda</taxon>
        <taxon>Coelurosauria</taxon>
        <taxon>Aves</taxon>
        <taxon>Neognathae</taxon>
        <taxon>Neoaves</taxon>
        <taxon>Otidimorphae</taxon>
        <taxon>Cuculiformes</taxon>
        <taxon>Centropidae</taxon>
        <taxon>Centropus</taxon>
    </lineage>
</organism>
<evidence type="ECO:0000256" key="2">
    <source>
        <dbReference type="SAM" id="SignalP"/>
    </source>
</evidence>
<proteinExistence type="predicted"/>
<evidence type="ECO:0000259" key="3">
    <source>
        <dbReference type="PROSITE" id="PS50050"/>
    </source>
</evidence>